<evidence type="ECO:0000256" key="6">
    <source>
        <dbReference type="ARBA" id="ARBA00037985"/>
    </source>
</evidence>
<dbReference type="InterPro" id="IPR010793">
    <property type="entry name" value="Ribosomal_mL37/mL65"/>
</dbReference>
<keyword evidence="2" id="KW-0809">Transit peptide</keyword>
<evidence type="ECO:0000313" key="10">
    <source>
        <dbReference type="Proteomes" id="UP001307889"/>
    </source>
</evidence>
<proteinExistence type="inferred from homology"/>
<evidence type="ECO:0000256" key="2">
    <source>
        <dbReference type="ARBA" id="ARBA00022946"/>
    </source>
</evidence>
<evidence type="ECO:0000256" key="4">
    <source>
        <dbReference type="ARBA" id="ARBA00023128"/>
    </source>
</evidence>
<sequence length="404" mass="46028">MRTTQVLLQQHAGWMFVRHWKIQGKRNLLADNCLKVLKQQNIPVVNALDVVNEKVQLPPYPIKSPAFFNSSNTTELVQHLTFNDSNVLVTGLDQAKVFTNSVEIAADSLNTSESDFSRHDLVKRCIRASLLYDAHQEKLPKITDPERPAWNFPRVFGLTDRRKNLLLCNRLIQLCSSLNPQLLAHRRTLTDAMFNVPLERDGEQVLLSLRADILLTSSEQLEPPSSYVDVDTHRRDKELPNISPLLPTLSLIKDFSPKDKLVDVSPFSLGFQKCNVHTAIVHLNSTEVANIHDLDINRDQILSRSLMKAYAFAIAEARRRYGNSDKLPHPVTVQCVQTDSKDFHFSVLQLNTVKSAEETDERNFYWSFPFMSLYDKCEYDAGKPILEGYNPSVFNTLLAFCCNS</sequence>
<keyword evidence="3 9" id="KW-0689">Ribosomal protein</keyword>
<name>A0ABN7A6W0_9HEMI</name>
<protein>
    <recommendedName>
        <fullName evidence="7">Large ribosomal subunit protein mL37</fullName>
    </recommendedName>
    <alternativeName>
        <fullName evidence="8">39S ribosomal protein L37, mitochondrial</fullName>
    </alternativeName>
</protein>
<comment type="subcellular location">
    <subcellularLocation>
        <location evidence="1">Mitochondrion</location>
    </subcellularLocation>
</comment>
<keyword evidence="5" id="KW-0687">Ribonucleoprotein</keyword>
<dbReference type="EMBL" id="AP028909">
    <property type="protein sequence ID" value="BES87653.1"/>
    <property type="molecule type" value="Genomic_DNA"/>
</dbReference>
<dbReference type="GO" id="GO:0005840">
    <property type="term" value="C:ribosome"/>
    <property type="evidence" value="ECO:0007669"/>
    <property type="project" value="UniProtKB-KW"/>
</dbReference>
<keyword evidence="10" id="KW-1185">Reference proteome</keyword>
<dbReference type="PANTHER" id="PTHR15889:SF2">
    <property type="entry name" value="LARGE RIBOSOMAL SUBUNIT PROTEIN ML37"/>
    <property type="match status" value="1"/>
</dbReference>
<dbReference type="Pfam" id="PF07147">
    <property type="entry name" value="PDCD9"/>
    <property type="match status" value="1"/>
</dbReference>
<dbReference type="PANTHER" id="PTHR15889">
    <property type="entry name" value="MITOCHONDRIAL RIBOSOMAL PROTEIN L37"/>
    <property type="match status" value="1"/>
</dbReference>
<comment type="similarity">
    <text evidence="6">Belongs to the mitochondrion-specific ribosomal protein mL37 family.</text>
</comment>
<organism evidence="9 10">
    <name type="scientific">Nesidiocoris tenuis</name>
    <dbReference type="NCBI Taxonomy" id="355587"/>
    <lineage>
        <taxon>Eukaryota</taxon>
        <taxon>Metazoa</taxon>
        <taxon>Ecdysozoa</taxon>
        <taxon>Arthropoda</taxon>
        <taxon>Hexapoda</taxon>
        <taxon>Insecta</taxon>
        <taxon>Pterygota</taxon>
        <taxon>Neoptera</taxon>
        <taxon>Paraneoptera</taxon>
        <taxon>Hemiptera</taxon>
        <taxon>Heteroptera</taxon>
        <taxon>Panheteroptera</taxon>
        <taxon>Cimicomorpha</taxon>
        <taxon>Miridae</taxon>
        <taxon>Dicyphina</taxon>
        <taxon>Nesidiocoris</taxon>
    </lineage>
</organism>
<evidence type="ECO:0000313" key="9">
    <source>
        <dbReference type="EMBL" id="BES87653.1"/>
    </source>
</evidence>
<dbReference type="InterPro" id="IPR052482">
    <property type="entry name" value="mtLSU_mL37"/>
</dbReference>
<evidence type="ECO:0000256" key="7">
    <source>
        <dbReference type="ARBA" id="ARBA00039442"/>
    </source>
</evidence>
<dbReference type="Proteomes" id="UP001307889">
    <property type="component" value="Chromosome 1"/>
</dbReference>
<gene>
    <name evidence="9" type="ORF">NTJ_00458</name>
</gene>
<accession>A0ABN7A6W0</accession>
<reference evidence="9 10" key="1">
    <citation type="submission" date="2023-09" db="EMBL/GenBank/DDBJ databases">
        <title>Nesidiocoris tenuis whole genome shotgun sequence.</title>
        <authorList>
            <person name="Shibata T."/>
            <person name="Shimoda M."/>
            <person name="Kobayashi T."/>
            <person name="Uehara T."/>
        </authorList>
    </citation>
    <scope>NUCLEOTIDE SEQUENCE [LARGE SCALE GENOMIC DNA]</scope>
    <source>
        <strain evidence="9 10">Japan</strain>
    </source>
</reference>
<evidence type="ECO:0000256" key="8">
    <source>
        <dbReference type="ARBA" id="ARBA00041617"/>
    </source>
</evidence>
<evidence type="ECO:0000256" key="3">
    <source>
        <dbReference type="ARBA" id="ARBA00022980"/>
    </source>
</evidence>
<keyword evidence="4" id="KW-0496">Mitochondrion</keyword>
<evidence type="ECO:0000256" key="5">
    <source>
        <dbReference type="ARBA" id="ARBA00023274"/>
    </source>
</evidence>
<evidence type="ECO:0000256" key="1">
    <source>
        <dbReference type="ARBA" id="ARBA00004173"/>
    </source>
</evidence>